<reference evidence="2" key="1">
    <citation type="journal article" date="2019" name="Curr. Biol.">
        <title>Genome Sequence of Striga asiatica Provides Insight into the Evolution of Plant Parasitism.</title>
        <authorList>
            <person name="Yoshida S."/>
            <person name="Kim S."/>
            <person name="Wafula E.K."/>
            <person name="Tanskanen J."/>
            <person name="Kim Y.M."/>
            <person name="Honaas L."/>
            <person name="Yang Z."/>
            <person name="Spallek T."/>
            <person name="Conn C.E."/>
            <person name="Ichihashi Y."/>
            <person name="Cheong K."/>
            <person name="Cui S."/>
            <person name="Der J.P."/>
            <person name="Gundlach H."/>
            <person name="Jiao Y."/>
            <person name="Hori C."/>
            <person name="Ishida J.K."/>
            <person name="Kasahara H."/>
            <person name="Kiba T."/>
            <person name="Kim M.S."/>
            <person name="Koo N."/>
            <person name="Laohavisit A."/>
            <person name="Lee Y.H."/>
            <person name="Lumba S."/>
            <person name="McCourt P."/>
            <person name="Mortimer J.C."/>
            <person name="Mutuku J.M."/>
            <person name="Nomura T."/>
            <person name="Sasaki-Sekimoto Y."/>
            <person name="Seto Y."/>
            <person name="Wang Y."/>
            <person name="Wakatake T."/>
            <person name="Sakakibara H."/>
            <person name="Demura T."/>
            <person name="Yamaguchi S."/>
            <person name="Yoneyama K."/>
            <person name="Manabe R.I."/>
            <person name="Nelson D.C."/>
            <person name="Schulman A.H."/>
            <person name="Timko M.P."/>
            <person name="dePamphilis C.W."/>
            <person name="Choi D."/>
            <person name="Shirasu K."/>
        </authorList>
    </citation>
    <scope>NUCLEOTIDE SEQUENCE [LARGE SCALE GENOMIC DNA]</scope>
    <source>
        <strain evidence="2">cv. UVA1</strain>
    </source>
</reference>
<accession>A0A5A7NZU8</accession>
<evidence type="ECO:0000313" key="2">
    <source>
        <dbReference type="Proteomes" id="UP000325081"/>
    </source>
</evidence>
<organism evidence="1 2">
    <name type="scientific">Striga asiatica</name>
    <name type="common">Asiatic witchweed</name>
    <name type="synonym">Buchnera asiatica</name>
    <dbReference type="NCBI Taxonomy" id="4170"/>
    <lineage>
        <taxon>Eukaryota</taxon>
        <taxon>Viridiplantae</taxon>
        <taxon>Streptophyta</taxon>
        <taxon>Embryophyta</taxon>
        <taxon>Tracheophyta</taxon>
        <taxon>Spermatophyta</taxon>
        <taxon>Magnoliopsida</taxon>
        <taxon>eudicotyledons</taxon>
        <taxon>Gunneridae</taxon>
        <taxon>Pentapetalae</taxon>
        <taxon>asterids</taxon>
        <taxon>lamiids</taxon>
        <taxon>Lamiales</taxon>
        <taxon>Orobanchaceae</taxon>
        <taxon>Buchnereae</taxon>
        <taxon>Striga</taxon>
    </lineage>
</organism>
<name>A0A5A7NZU8_STRAF</name>
<dbReference type="EMBL" id="BKCP01000669">
    <property type="protein sequence ID" value="GER26069.1"/>
    <property type="molecule type" value="Genomic_DNA"/>
</dbReference>
<dbReference type="AlphaFoldDB" id="A0A5A7NZU8"/>
<keyword evidence="2" id="KW-1185">Reference proteome</keyword>
<gene>
    <name evidence="1" type="ORF">STAS_01687</name>
</gene>
<evidence type="ECO:0000313" key="1">
    <source>
        <dbReference type="EMBL" id="GER26069.1"/>
    </source>
</evidence>
<dbReference type="Proteomes" id="UP000325081">
    <property type="component" value="Unassembled WGS sequence"/>
</dbReference>
<comment type="caution">
    <text evidence="1">The sequence shown here is derived from an EMBL/GenBank/DDBJ whole genome shotgun (WGS) entry which is preliminary data.</text>
</comment>
<proteinExistence type="predicted"/>
<protein>
    <submittedName>
        <fullName evidence="1">Uncharacterized protein</fullName>
    </submittedName>
</protein>
<sequence length="194" mass="21207">MSRASSSSRPLLQFDHQTPNGFAHLLQTDGTNGRKTTRAGLARLISYRARGLIDKTLRPYSLLDGLDKFFGLITGNSKELPTLLEVFEGSIGGRSFLAAGSSPELTNRGRRSSRAGIAAGVCFSSGLNRVAAGIACDHGEDESQELQASPEVAEVAWLLARRQGSSDWWCCSWWCPKNERDDEDDDDERRAIAC</sequence>